<dbReference type="InterPro" id="IPR036291">
    <property type="entry name" value="NAD(P)-bd_dom_sf"/>
</dbReference>
<reference evidence="3 4" key="1">
    <citation type="submission" date="2019-06" db="EMBL/GenBank/DDBJ databases">
        <authorList>
            <person name="Lee I."/>
            <person name="Jang G.I."/>
            <person name="Hwang C.Y."/>
        </authorList>
    </citation>
    <scope>NUCLEOTIDE SEQUENCE [LARGE SCALE GENOMIC DNA]</scope>
    <source>
        <strain evidence="3 4">PAMC 28131</strain>
    </source>
</reference>
<evidence type="ECO:0000259" key="1">
    <source>
        <dbReference type="Pfam" id="PF02625"/>
    </source>
</evidence>
<dbReference type="PANTHER" id="PTHR30388:SF4">
    <property type="entry name" value="MOLYBDENUM COFACTOR INSERTION CHAPERONE PAOD"/>
    <property type="match status" value="1"/>
</dbReference>
<keyword evidence="4" id="KW-1185">Reference proteome</keyword>
<gene>
    <name evidence="3" type="ORF">FJQ54_06005</name>
</gene>
<dbReference type="InterPro" id="IPR027051">
    <property type="entry name" value="XdhC_Rossmann_dom"/>
</dbReference>
<dbReference type="OrthoDB" id="9815497at2"/>
<evidence type="ECO:0000259" key="2">
    <source>
        <dbReference type="Pfam" id="PF13478"/>
    </source>
</evidence>
<protein>
    <submittedName>
        <fullName evidence="3">XdhC family protein</fullName>
    </submittedName>
</protein>
<proteinExistence type="predicted"/>
<dbReference type="Gene3D" id="3.40.50.720">
    <property type="entry name" value="NAD(P)-binding Rossmann-like Domain"/>
    <property type="match status" value="1"/>
</dbReference>
<comment type="caution">
    <text evidence="3">The sequence shown here is derived from an EMBL/GenBank/DDBJ whole genome shotgun (WGS) entry which is preliminary data.</text>
</comment>
<dbReference type="EMBL" id="VFSU01000018">
    <property type="protein sequence ID" value="TPE62450.1"/>
    <property type="molecule type" value="Genomic_DNA"/>
</dbReference>
<feature type="domain" description="XdhC Rossmann" evidence="2">
    <location>
        <begin position="176"/>
        <end position="316"/>
    </location>
</feature>
<dbReference type="PANTHER" id="PTHR30388">
    <property type="entry name" value="ALDEHYDE OXIDOREDUCTASE MOLYBDENUM COFACTOR ASSEMBLY PROTEIN"/>
    <property type="match status" value="1"/>
</dbReference>
<dbReference type="Pfam" id="PF13478">
    <property type="entry name" value="XdhC_C"/>
    <property type="match status" value="1"/>
</dbReference>
<evidence type="ECO:0000313" key="4">
    <source>
        <dbReference type="Proteomes" id="UP000319897"/>
    </source>
</evidence>
<feature type="domain" description="XdhC- CoxI" evidence="1">
    <location>
        <begin position="33"/>
        <end position="100"/>
    </location>
</feature>
<name>A0A501XPK4_9SPHN</name>
<dbReference type="Pfam" id="PF02625">
    <property type="entry name" value="XdhC_CoxI"/>
    <property type="match status" value="1"/>
</dbReference>
<dbReference type="Proteomes" id="UP000319897">
    <property type="component" value="Unassembled WGS sequence"/>
</dbReference>
<evidence type="ECO:0000313" key="3">
    <source>
        <dbReference type="EMBL" id="TPE62450.1"/>
    </source>
</evidence>
<dbReference type="AlphaFoldDB" id="A0A501XPK4"/>
<sequence length="325" mass="33452">MDRRSGADGAGHAAGADAVTDEIGVLLATARRWRADGHGLALATVVKTWGSAPRRPGAMLLVRDDGLFEGSVSGGCVEGAVIAAAQLRIGKGGGELLRFGVASELAWEVGLACGGEIEVLVQALDGSGFPPELLERLEAARGAGEALSIGYNFQDGRATEGAAGDFVHRFDPPLRLMIVGAVHIAQALAPMAAALGHKVLIVDPRGAFAAGPRFTGLEVDARWPDEALAAWRPDSASAVVVLSHDPKLDDGALAAALRSDAFYVAALGSRKSHAARLERLRAMGFADEALARIEGPAGLPIGAANPAEIALSIAAGMVRAWRTRG</sequence>
<accession>A0A501XPK4</accession>
<organism evidence="3 4">
    <name type="scientific">Sandaracinobacter neustonicus</name>
    <dbReference type="NCBI Taxonomy" id="1715348"/>
    <lineage>
        <taxon>Bacteria</taxon>
        <taxon>Pseudomonadati</taxon>
        <taxon>Pseudomonadota</taxon>
        <taxon>Alphaproteobacteria</taxon>
        <taxon>Sphingomonadales</taxon>
        <taxon>Sphingosinicellaceae</taxon>
        <taxon>Sandaracinobacter</taxon>
    </lineage>
</organism>
<dbReference type="InterPro" id="IPR052698">
    <property type="entry name" value="MoCofactor_Util/Proc"/>
</dbReference>
<dbReference type="SUPFAM" id="SSF51735">
    <property type="entry name" value="NAD(P)-binding Rossmann-fold domains"/>
    <property type="match status" value="1"/>
</dbReference>
<dbReference type="InterPro" id="IPR003777">
    <property type="entry name" value="XdhC_CoxI"/>
</dbReference>